<dbReference type="WBParaSite" id="Hba_07664">
    <property type="protein sequence ID" value="Hba_07664"/>
    <property type="gene ID" value="Hba_07664"/>
</dbReference>
<evidence type="ECO:0000256" key="3">
    <source>
        <dbReference type="ARBA" id="ARBA00022692"/>
    </source>
</evidence>
<reference evidence="8" key="1">
    <citation type="submission" date="2016-11" db="UniProtKB">
        <authorList>
            <consortium name="WormBaseParasite"/>
        </authorList>
    </citation>
    <scope>IDENTIFICATION</scope>
</reference>
<keyword evidence="7" id="KW-1185">Reference proteome</keyword>
<dbReference type="AlphaFoldDB" id="A0A1I7WRD6"/>
<protein>
    <submittedName>
        <fullName evidence="8">SASA domain-containing protein</fullName>
    </submittedName>
</protein>
<keyword evidence="3 6" id="KW-0812">Transmembrane</keyword>
<dbReference type="GO" id="GO:0016020">
    <property type="term" value="C:membrane"/>
    <property type="evidence" value="ECO:0007669"/>
    <property type="project" value="UniProtKB-SubCell"/>
</dbReference>
<dbReference type="PANTHER" id="PTHR33966:SF1">
    <property type="entry name" value="PROTEIN ODR-4 HOMOLOG"/>
    <property type="match status" value="1"/>
</dbReference>
<dbReference type="PANTHER" id="PTHR33966">
    <property type="entry name" value="PROTEIN ODR-4 HOMOLOG"/>
    <property type="match status" value="1"/>
</dbReference>
<name>A0A1I7WRD6_HETBA</name>
<proteinExistence type="inferred from homology"/>
<evidence type="ECO:0000256" key="4">
    <source>
        <dbReference type="ARBA" id="ARBA00022989"/>
    </source>
</evidence>
<keyword evidence="5 6" id="KW-0472">Membrane</keyword>
<dbReference type="GO" id="GO:0012505">
    <property type="term" value="C:endomembrane system"/>
    <property type="evidence" value="ECO:0007669"/>
    <property type="project" value="TreeGrafter"/>
</dbReference>
<evidence type="ECO:0000256" key="2">
    <source>
        <dbReference type="ARBA" id="ARBA00010131"/>
    </source>
</evidence>
<dbReference type="Pfam" id="PF14778">
    <property type="entry name" value="ODR4-like"/>
    <property type="match status" value="1"/>
</dbReference>
<evidence type="ECO:0000313" key="7">
    <source>
        <dbReference type="Proteomes" id="UP000095283"/>
    </source>
</evidence>
<evidence type="ECO:0000256" key="5">
    <source>
        <dbReference type="ARBA" id="ARBA00023136"/>
    </source>
</evidence>
<accession>A0A1I7WRD6</accession>
<feature type="transmembrane region" description="Helical" evidence="6">
    <location>
        <begin position="6"/>
        <end position="26"/>
    </location>
</feature>
<comment type="subcellular location">
    <subcellularLocation>
        <location evidence="1">Membrane</location>
    </subcellularLocation>
</comment>
<evidence type="ECO:0000256" key="6">
    <source>
        <dbReference type="SAM" id="Phobius"/>
    </source>
</evidence>
<evidence type="ECO:0000256" key="1">
    <source>
        <dbReference type="ARBA" id="ARBA00004370"/>
    </source>
</evidence>
<dbReference type="Proteomes" id="UP000095283">
    <property type="component" value="Unplaced"/>
</dbReference>
<comment type="similarity">
    <text evidence="2">Belongs to the ODR-4 family.</text>
</comment>
<organism evidence="7 8">
    <name type="scientific">Heterorhabditis bacteriophora</name>
    <name type="common">Entomopathogenic nematode worm</name>
    <dbReference type="NCBI Taxonomy" id="37862"/>
    <lineage>
        <taxon>Eukaryota</taxon>
        <taxon>Metazoa</taxon>
        <taxon>Ecdysozoa</taxon>
        <taxon>Nematoda</taxon>
        <taxon>Chromadorea</taxon>
        <taxon>Rhabditida</taxon>
        <taxon>Rhabditina</taxon>
        <taxon>Rhabditomorpha</taxon>
        <taxon>Strongyloidea</taxon>
        <taxon>Heterorhabditidae</taxon>
        <taxon>Heterorhabditis</taxon>
    </lineage>
</organism>
<dbReference type="InterPro" id="IPR029454">
    <property type="entry name" value="ODR-4-like"/>
</dbReference>
<evidence type="ECO:0000313" key="8">
    <source>
        <dbReference type="WBParaSite" id="Hba_07664"/>
    </source>
</evidence>
<keyword evidence="4 6" id="KW-1133">Transmembrane helix</keyword>
<dbReference type="GO" id="GO:0008104">
    <property type="term" value="P:intracellular protein localization"/>
    <property type="evidence" value="ECO:0007669"/>
    <property type="project" value="TreeGrafter"/>
</dbReference>
<sequence>MSWQRAFSAFLILQSLVSSLVIMLVIDIVEQMIIFDAPLESWVDKNIKIHCAKKNPNVNNSTYFLIGSFCSDGDINIAHTTKCPLPVTAGDPEGDQLSQSFDDEWIADNAEKITRILPGGVHVVGVAWFSREKISMDQRNMLSRALARIQRTTNSLTTLNLGTVSDSMVLHIYTYI</sequence>